<dbReference type="GO" id="GO:0008745">
    <property type="term" value="F:N-acetylmuramoyl-L-alanine amidase activity"/>
    <property type="evidence" value="ECO:0007669"/>
    <property type="project" value="InterPro"/>
</dbReference>
<reference evidence="6" key="1">
    <citation type="submission" date="2022-01" db="EMBL/GenBank/DDBJ databases">
        <authorList>
            <person name="King R."/>
        </authorList>
    </citation>
    <scope>NUCLEOTIDE SEQUENCE</scope>
</reference>
<dbReference type="CDD" id="cd06583">
    <property type="entry name" value="PGRP"/>
    <property type="match status" value="2"/>
</dbReference>
<dbReference type="SMART" id="SM00701">
    <property type="entry name" value="PGRP"/>
    <property type="match status" value="2"/>
</dbReference>
<reference evidence="6" key="2">
    <citation type="submission" date="2022-10" db="EMBL/GenBank/DDBJ databases">
        <authorList>
            <consortium name="ENA_rothamsted_submissions"/>
            <consortium name="culmorum"/>
            <person name="King R."/>
        </authorList>
    </citation>
    <scope>NUCLEOTIDE SEQUENCE</scope>
</reference>
<gene>
    <name evidence="6" type="ORF">CHIRRI_LOCUS2883</name>
</gene>
<dbReference type="EMBL" id="OU895877">
    <property type="protein sequence ID" value="CAG9799925.1"/>
    <property type="molecule type" value="Genomic_DNA"/>
</dbReference>
<dbReference type="GO" id="GO:0009253">
    <property type="term" value="P:peptidoglycan catabolic process"/>
    <property type="evidence" value="ECO:0007669"/>
    <property type="project" value="InterPro"/>
</dbReference>
<comment type="similarity">
    <text evidence="1">Belongs to the N-acetylmuramoyl-L-alanine amidase 2 family.</text>
</comment>
<dbReference type="Pfam" id="PF01510">
    <property type="entry name" value="Amidase_2"/>
    <property type="match status" value="2"/>
</dbReference>
<keyword evidence="4" id="KW-0472">Membrane</keyword>
<feature type="domain" description="Peptidoglycan recognition protein family" evidence="5">
    <location>
        <begin position="218"/>
        <end position="362"/>
    </location>
</feature>
<dbReference type="GO" id="GO:0008270">
    <property type="term" value="F:zinc ion binding"/>
    <property type="evidence" value="ECO:0007669"/>
    <property type="project" value="InterPro"/>
</dbReference>
<dbReference type="AlphaFoldDB" id="A0A9N9RMY7"/>
<dbReference type="GO" id="GO:0045087">
    <property type="term" value="P:innate immune response"/>
    <property type="evidence" value="ECO:0007669"/>
    <property type="project" value="UniProtKB-KW"/>
</dbReference>
<dbReference type="Proteomes" id="UP001153620">
    <property type="component" value="Chromosome 1"/>
</dbReference>
<evidence type="ECO:0000256" key="1">
    <source>
        <dbReference type="ARBA" id="ARBA00007553"/>
    </source>
</evidence>
<dbReference type="Gene3D" id="3.40.80.10">
    <property type="entry name" value="Peptidoglycan recognition protein-like"/>
    <property type="match status" value="2"/>
</dbReference>
<keyword evidence="7" id="KW-1185">Reference proteome</keyword>
<organism evidence="6 7">
    <name type="scientific">Chironomus riparius</name>
    <dbReference type="NCBI Taxonomy" id="315576"/>
    <lineage>
        <taxon>Eukaryota</taxon>
        <taxon>Metazoa</taxon>
        <taxon>Ecdysozoa</taxon>
        <taxon>Arthropoda</taxon>
        <taxon>Hexapoda</taxon>
        <taxon>Insecta</taxon>
        <taxon>Pterygota</taxon>
        <taxon>Neoptera</taxon>
        <taxon>Endopterygota</taxon>
        <taxon>Diptera</taxon>
        <taxon>Nematocera</taxon>
        <taxon>Chironomoidea</taxon>
        <taxon>Chironomidae</taxon>
        <taxon>Chironominae</taxon>
        <taxon>Chironomus</taxon>
    </lineage>
</organism>
<dbReference type="InterPro" id="IPR006619">
    <property type="entry name" value="PGRP_domain_met/bac"/>
</dbReference>
<feature type="domain" description="Peptidoglycan recognition protein family" evidence="5">
    <location>
        <begin position="385"/>
        <end position="526"/>
    </location>
</feature>
<evidence type="ECO:0000259" key="5">
    <source>
        <dbReference type="SMART" id="SM00701"/>
    </source>
</evidence>
<dbReference type="PANTHER" id="PTHR11022:SF41">
    <property type="entry name" value="PEPTIDOGLYCAN-RECOGNITION PROTEIN LC-RELATED"/>
    <property type="match status" value="1"/>
</dbReference>
<dbReference type="InterPro" id="IPR002502">
    <property type="entry name" value="Amidase_domain"/>
</dbReference>
<keyword evidence="4" id="KW-0812">Transmembrane</keyword>
<dbReference type="SUPFAM" id="SSF55846">
    <property type="entry name" value="N-acetylmuramoyl-L-alanine amidase-like"/>
    <property type="match status" value="2"/>
</dbReference>
<dbReference type="OrthoDB" id="10001926at2759"/>
<name>A0A9N9RMY7_9DIPT</name>
<protein>
    <recommendedName>
        <fullName evidence="5">Peptidoglycan recognition protein family domain-containing protein</fullName>
    </recommendedName>
</protein>
<dbReference type="InterPro" id="IPR015510">
    <property type="entry name" value="PGRP"/>
</dbReference>
<keyword evidence="2" id="KW-0399">Innate immunity</keyword>
<evidence type="ECO:0000256" key="2">
    <source>
        <dbReference type="ARBA" id="ARBA00022588"/>
    </source>
</evidence>
<evidence type="ECO:0000313" key="6">
    <source>
        <dbReference type="EMBL" id="CAG9799925.1"/>
    </source>
</evidence>
<dbReference type="PANTHER" id="PTHR11022">
    <property type="entry name" value="PEPTIDOGLYCAN RECOGNITION PROTEIN"/>
    <property type="match status" value="1"/>
</dbReference>
<keyword evidence="4" id="KW-1133">Transmembrane helix</keyword>
<evidence type="ECO:0000256" key="3">
    <source>
        <dbReference type="ARBA" id="ARBA00022859"/>
    </source>
</evidence>
<sequence length="562" mass="63829">MEDLKRKPKQIDYQSPRCSTSTIDSDIAAEIIRQYEDMKNITNDNLTFQHTQSNSECPKVQNTMKFDKSDGIHVGDVINYYCGSPTYTATNHSHYNSKSPTSHSESTIISSINIKERKLLSCVSRKHRLLMIMISVIIIAITGGILFMMRHKLIGTDMTEATTIKFIIPTSSTEVDIDNTTTIYPTTTTSEVTTSTSKITTTSTEHVTPTLPPIITLESFVSRKLWNAEQPRATVELKLPIYRIIIAHTASESCNSEQECTKFVQELQRNSTHLDDIPYNFLIGNDSKIYEGRGFEYEGQHTSNNDATEYNSIGICVAFIGNYEHETISESQVKVFQDFIEFFKESEVINENYTIFMQDQLMQTDVFAGGLLETVKNCSGYRKLQKIYHRAEWNAEPPRFLEKFSFPMNWSIITSTADQLCSGFTNCSERVKKLQTKAFGNNLNDIQFGFLIGGDGLIFEGRGWDYIGQHTDDFDNKTIAICAIGSYGVQKPTKALLDATLNLMEDGKALGKLTSNYIVNGRQELGFDLDGPGGDFLTEIRKWRQWKYWGFSRKQKNKSRNF</sequence>
<evidence type="ECO:0000256" key="4">
    <source>
        <dbReference type="SAM" id="Phobius"/>
    </source>
</evidence>
<feature type="transmembrane region" description="Helical" evidence="4">
    <location>
        <begin position="129"/>
        <end position="149"/>
    </location>
</feature>
<accession>A0A9N9RMY7</accession>
<dbReference type="InterPro" id="IPR036505">
    <property type="entry name" value="Amidase/PGRP_sf"/>
</dbReference>
<proteinExistence type="inferred from homology"/>
<keyword evidence="3" id="KW-0391">Immunity</keyword>
<evidence type="ECO:0000313" key="7">
    <source>
        <dbReference type="Proteomes" id="UP001153620"/>
    </source>
</evidence>